<organism evidence="2 3">
    <name type="scientific">Lineolata rhizophorae</name>
    <dbReference type="NCBI Taxonomy" id="578093"/>
    <lineage>
        <taxon>Eukaryota</taxon>
        <taxon>Fungi</taxon>
        <taxon>Dikarya</taxon>
        <taxon>Ascomycota</taxon>
        <taxon>Pezizomycotina</taxon>
        <taxon>Dothideomycetes</taxon>
        <taxon>Dothideomycetes incertae sedis</taxon>
        <taxon>Lineolatales</taxon>
        <taxon>Lineolataceae</taxon>
        <taxon>Lineolata</taxon>
    </lineage>
</organism>
<keyword evidence="3" id="KW-1185">Reference proteome</keyword>
<feature type="region of interest" description="Disordered" evidence="1">
    <location>
        <begin position="1"/>
        <end position="24"/>
    </location>
</feature>
<feature type="region of interest" description="Disordered" evidence="1">
    <location>
        <begin position="154"/>
        <end position="200"/>
    </location>
</feature>
<proteinExistence type="predicted"/>
<accession>A0A6A6P0N3</accession>
<feature type="compositionally biased region" description="Basic and acidic residues" evidence="1">
    <location>
        <begin position="181"/>
        <end position="192"/>
    </location>
</feature>
<reference evidence="2" key="1">
    <citation type="journal article" date="2020" name="Stud. Mycol.">
        <title>101 Dothideomycetes genomes: a test case for predicting lifestyles and emergence of pathogens.</title>
        <authorList>
            <person name="Haridas S."/>
            <person name="Albert R."/>
            <person name="Binder M."/>
            <person name="Bloem J."/>
            <person name="Labutti K."/>
            <person name="Salamov A."/>
            <person name="Andreopoulos B."/>
            <person name="Baker S."/>
            <person name="Barry K."/>
            <person name="Bills G."/>
            <person name="Bluhm B."/>
            <person name="Cannon C."/>
            <person name="Castanera R."/>
            <person name="Culley D."/>
            <person name="Daum C."/>
            <person name="Ezra D."/>
            <person name="Gonzalez J."/>
            <person name="Henrissat B."/>
            <person name="Kuo A."/>
            <person name="Liang C."/>
            <person name="Lipzen A."/>
            <person name="Lutzoni F."/>
            <person name="Magnuson J."/>
            <person name="Mondo S."/>
            <person name="Nolan M."/>
            <person name="Ohm R."/>
            <person name="Pangilinan J."/>
            <person name="Park H.-J."/>
            <person name="Ramirez L."/>
            <person name="Alfaro M."/>
            <person name="Sun H."/>
            <person name="Tritt A."/>
            <person name="Yoshinaga Y."/>
            <person name="Zwiers L.-H."/>
            <person name="Turgeon B."/>
            <person name="Goodwin S."/>
            <person name="Spatafora J."/>
            <person name="Crous P."/>
            <person name="Grigoriev I."/>
        </authorList>
    </citation>
    <scope>NUCLEOTIDE SEQUENCE</scope>
    <source>
        <strain evidence="2">ATCC 16933</strain>
    </source>
</reference>
<evidence type="ECO:0000313" key="2">
    <source>
        <dbReference type="EMBL" id="KAF2457023.1"/>
    </source>
</evidence>
<dbReference type="AlphaFoldDB" id="A0A6A6P0N3"/>
<name>A0A6A6P0N3_9PEZI</name>
<evidence type="ECO:0000313" key="3">
    <source>
        <dbReference type="Proteomes" id="UP000799766"/>
    </source>
</evidence>
<dbReference type="Proteomes" id="UP000799766">
    <property type="component" value="Unassembled WGS sequence"/>
</dbReference>
<evidence type="ECO:0000256" key="1">
    <source>
        <dbReference type="SAM" id="MobiDB-lite"/>
    </source>
</evidence>
<dbReference type="EMBL" id="MU001681">
    <property type="protein sequence ID" value="KAF2457023.1"/>
    <property type="molecule type" value="Genomic_DNA"/>
</dbReference>
<feature type="region of interest" description="Disordered" evidence="1">
    <location>
        <begin position="79"/>
        <end position="112"/>
    </location>
</feature>
<protein>
    <submittedName>
        <fullName evidence="2">Uncharacterized protein</fullName>
    </submittedName>
</protein>
<gene>
    <name evidence="2" type="ORF">BDY21DRAFT_421641</name>
</gene>
<sequence length="200" mass="20826">MAGRATARGPSYRRSHLLTDRAIGEERARASCGRVLTSRRRATACAKGCREGSTNGGAYGWSHGASRSAPWLVTTAAGGQKGGEAREDGGRAGGGGQRAARARRGAGGDQTSRVNVAVERRGRTSLTRGRQATAAVISGRAPPRHLRAGQAARAQLSCERPRPATCQPYSLKGTATGAGPKSREPQANDRRAQQVTVTAI</sequence>